<feature type="chain" id="PRO_5043564118" description="ASST-domain-containing protein" evidence="1">
    <location>
        <begin position="16"/>
        <end position="521"/>
    </location>
</feature>
<name>A0AAV9P5W3_9PEZI</name>
<dbReference type="Proteomes" id="UP001337655">
    <property type="component" value="Unassembled WGS sequence"/>
</dbReference>
<evidence type="ECO:0000256" key="1">
    <source>
        <dbReference type="SAM" id="SignalP"/>
    </source>
</evidence>
<keyword evidence="3" id="KW-1185">Reference proteome</keyword>
<dbReference type="PANTHER" id="PTHR35340">
    <property type="entry name" value="PQQ ENZYME REPEAT PROTEIN-RELATED"/>
    <property type="match status" value="1"/>
</dbReference>
<evidence type="ECO:0000313" key="2">
    <source>
        <dbReference type="EMBL" id="KAK5167466.1"/>
    </source>
</evidence>
<reference evidence="2 3" key="1">
    <citation type="submission" date="2023-08" db="EMBL/GenBank/DDBJ databases">
        <title>Black Yeasts Isolated from many extreme environments.</title>
        <authorList>
            <person name="Coleine C."/>
            <person name="Stajich J.E."/>
            <person name="Selbmann L."/>
        </authorList>
    </citation>
    <scope>NUCLEOTIDE SEQUENCE [LARGE SCALE GENOMIC DNA]</scope>
    <source>
        <strain evidence="2 3">CCFEE 5935</strain>
    </source>
</reference>
<feature type="signal peptide" evidence="1">
    <location>
        <begin position="1"/>
        <end position="15"/>
    </location>
</feature>
<keyword evidence="1" id="KW-0732">Signal</keyword>
<proteinExistence type="predicted"/>
<evidence type="ECO:0000313" key="3">
    <source>
        <dbReference type="Proteomes" id="UP001337655"/>
    </source>
</evidence>
<dbReference type="InterPro" id="IPR053143">
    <property type="entry name" value="Arylsulfate_ST"/>
</dbReference>
<comment type="caution">
    <text evidence="2">The sequence shown here is derived from an EMBL/GenBank/DDBJ whole genome shotgun (WGS) entry which is preliminary data.</text>
</comment>
<dbReference type="EMBL" id="JAVRRT010000011">
    <property type="protein sequence ID" value="KAK5167466.1"/>
    <property type="molecule type" value="Genomic_DNA"/>
</dbReference>
<sequence>MIWLVLATIFGTTAAKLHPADPSQNITWPYHTYETVKFQPPWLNITHHTAPSEGYLFFAPDGATETQLAPVIMDMSGELIWNGPMEHAFNFGVYEYGGEPVLGWWNGTLFPEPVGRGNGVIYLYNNKYEQIEKVTLEGNFLKLEPGATFVFNIDVHELLITPNDTIVVTANNVTQADLTSVGGPTDGWVVDGLVYDIDIATNEVLFRWSPLEHLDQIPFNASLYTLGTEGYTGTSQSTAWGYFHINAAEPYEGGYIISSRFLCNAIAIDGSEGHVKWRLSGREGGDFNLVGSDATAGFCYQHDIRTVDVRDSGVTLRMHDNHNSPFENGTVPASGKVSDVDFGTKDAQLVQRYFNHSGPIFPTAQGNMQPLSNGNVFVGHGWIPVMEEFSSSGETLTTVQFGAAESRPGGGYFSEEAPTLSYRSFKQQWVGCPAAKPDVVAKASKNGSKVFVSWNGATDVVAWEIFAGSLKSKMHCVATVRKCGFETEGNIDDDTAYVQVRPVLKKSSSCDALDSEIVSVS</sequence>
<dbReference type="GeneID" id="89928501"/>
<dbReference type="InterPro" id="IPR039535">
    <property type="entry name" value="ASST-like"/>
</dbReference>
<gene>
    <name evidence="2" type="ORF">LTR77_007165</name>
</gene>
<dbReference type="AlphaFoldDB" id="A0AAV9P5W3"/>
<organism evidence="2 3">
    <name type="scientific">Saxophila tyrrhenica</name>
    <dbReference type="NCBI Taxonomy" id="1690608"/>
    <lineage>
        <taxon>Eukaryota</taxon>
        <taxon>Fungi</taxon>
        <taxon>Dikarya</taxon>
        <taxon>Ascomycota</taxon>
        <taxon>Pezizomycotina</taxon>
        <taxon>Dothideomycetes</taxon>
        <taxon>Dothideomycetidae</taxon>
        <taxon>Mycosphaerellales</taxon>
        <taxon>Extremaceae</taxon>
        <taxon>Saxophila</taxon>
    </lineage>
</organism>
<protein>
    <recommendedName>
        <fullName evidence="4">ASST-domain-containing protein</fullName>
    </recommendedName>
</protein>
<accession>A0AAV9P5W3</accession>
<dbReference type="Pfam" id="PF14269">
    <property type="entry name" value="Arylsulfotran_2"/>
    <property type="match status" value="1"/>
</dbReference>
<dbReference type="RefSeq" id="XP_064657172.1">
    <property type="nucleotide sequence ID" value="XM_064804402.1"/>
</dbReference>
<dbReference type="PANTHER" id="PTHR35340:SF6">
    <property type="entry name" value="ASST-DOMAIN-CONTAINING PROTEIN"/>
    <property type="match status" value="1"/>
</dbReference>
<evidence type="ECO:0008006" key="4">
    <source>
        <dbReference type="Google" id="ProtNLM"/>
    </source>
</evidence>